<name>A0A0S3F3I7_9SPHN</name>
<dbReference type="RefSeq" id="WP_062067996.1">
    <property type="nucleotide sequence ID" value="NZ_CP013264.1"/>
</dbReference>
<sequence length="230" mass="25344">MEIVIPLAGPDFERPDGFTKAEITIDGTPLLVRALTSRSWWRRGEVSASDSIFVLKDTECSRAFAARSLLKWFPGARTIYLSHPTAGAAFSAMAGVAVCDPTKLLCVDLADILYDEAYEPESIFSADPNLGGMVPVFRADNPIYSYVELGSDGKVIRTAEKSMISSDASAGTYFFRDASVYSMAVGHAIRNRQEQTYRDIYFICPLFNGVIFAGHDVRTFDVNNVIDIKI</sequence>
<gene>
    <name evidence="1" type="ORF">ATN00_19445</name>
</gene>
<dbReference type="STRING" id="1332080.ATN00_19445"/>
<dbReference type="AlphaFoldDB" id="A0A0S3F3I7"/>
<reference evidence="1 2" key="1">
    <citation type="submission" date="2015-11" db="EMBL/GenBank/DDBJ databases">
        <title>A Two-component Flavoprotein Monooxygenase System MeaXY Responsible for para-Hydroxylation of 2-Methyl-6-ethylaniline and 2,6-Diethylaniline in Sphingobium baderi DE-13.</title>
        <authorList>
            <person name="Cheng M."/>
            <person name="Meng Q."/>
            <person name="Yang Y."/>
            <person name="Chu C."/>
            <person name="Yan X."/>
            <person name="He J."/>
            <person name="Li S."/>
        </authorList>
    </citation>
    <scope>NUCLEOTIDE SEQUENCE [LARGE SCALE GENOMIC DNA]</scope>
    <source>
        <strain evidence="1 2">DE-13</strain>
    </source>
</reference>
<keyword evidence="2" id="KW-1185">Reference proteome</keyword>
<dbReference type="OrthoDB" id="7301503at2"/>
<accession>A0A0S3F3I7</accession>
<evidence type="ECO:0000313" key="1">
    <source>
        <dbReference type="EMBL" id="ALR22162.1"/>
    </source>
</evidence>
<dbReference type="Proteomes" id="UP000056968">
    <property type="component" value="Chromosome"/>
</dbReference>
<dbReference type="SUPFAM" id="SSF53448">
    <property type="entry name" value="Nucleotide-diphospho-sugar transferases"/>
    <property type="match status" value="1"/>
</dbReference>
<evidence type="ECO:0000313" key="2">
    <source>
        <dbReference type="Proteomes" id="UP000056968"/>
    </source>
</evidence>
<organism evidence="1 2">
    <name type="scientific">Sphingobium baderi</name>
    <dbReference type="NCBI Taxonomy" id="1332080"/>
    <lineage>
        <taxon>Bacteria</taxon>
        <taxon>Pseudomonadati</taxon>
        <taxon>Pseudomonadota</taxon>
        <taxon>Alphaproteobacteria</taxon>
        <taxon>Sphingomonadales</taxon>
        <taxon>Sphingomonadaceae</taxon>
        <taxon>Sphingobium</taxon>
    </lineage>
</organism>
<dbReference type="EMBL" id="CP013264">
    <property type="protein sequence ID" value="ALR22162.1"/>
    <property type="molecule type" value="Genomic_DNA"/>
</dbReference>
<proteinExistence type="predicted"/>
<dbReference type="KEGG" id="sbd:ATN00_19445"/>
<dbReference type="InterPro" id="IPR029044">
    <property type="entry name" value="Nucleotide-diphossugar_trans"/>
</dbReference>
<protein>
    <submittedName>
        <fullName evidence="1">Uncharacterized protein</fullName>
    </submittedName>
</protein>
<dbReference type="Gene3D" id="3.90.550.10">
    <property type="entry name" value="Spore Coat Polysaccharide Biosynthesis Protein SpsA, Chain A"/>
    <property type="match status" value="1"/>
</dbReference>